<dbReference type="Pfam" id="PF13091">
    <property type="entry name" value="PLDc_2"/>
    <property type="match status" value="1"/>
</dbReference>
<dbReference type="InterPro" id="IPR006935">
    <property type="entry name" value="Helicase/UvrB_N"/>
</dbReference>
<dbReference type="InParanoid" id="A0A3M0BWH9"/>
<dbReference type="Proteomes" id="UP000271227">
    <property type="component" value="Unassembled WGS sequence"/>
</dbReference>
<evidence type="ECO:0000256" key="1">
    <source>
        <dbReference type="ARBA" id="ARBA00022741"/>
    </source>
</evidence>
<evidence type="ECO:0000259" key="5">
    <source>
        <dbReference type="PROSITE" id="PS51192"/>
    </source>
</evidence>
<keyword evidence="1" id="KW-0547">Nucleotide-binding</keyword>
<dbReference type="GO" id="GO:0003677">
    <property type="term" value="F:DNA binding"/>
    <property type="evidence" value="ECO:0007669"/>
    <property type="project" value="InterPro"/>
</dbReference>
<dbReference type="SUPFAM" id="SSF52540">
    <property type="entry name" value="P-loop containing nucleoside triphosphate hydrolases"/>
    <property type="match status" value="1"/>
</dbReference>
<dbReference type="InterPro" id="IPR001650">
    <property type="entry name" value="Helicase_C-like"/>
</dbReference>
<dbReference type="SMART" id="SM00487">
    <property type="entry name" value="DEXDc"/>
    <property type="match status" value="1"/>
</dbReference>
<keyword evidence="4" id="KW-0067">ATP-binding</keyword>
<dbReference type="OrthoDB" id="9803459at2"/>
<dbReference type="InterPro" id="IPR050615">
    <property type="entry name" value="ATP-dep_DNA_Helicase"/>
</dbReference>
<dbReference type="EMBL" id="REFR01000015">
    <property type="protein sequence ID" value="RMB01951.1"/>
    <property type="molecule type" value="Genomic_DNA"/>
</dbReference>
<evidence type="ECO:0000256" key="4">
    <source>
        <dbReference type="ARBA" id="ARBA00022840"/>
    </source>
</evidence>
<dbReference type="PANTHER" id="PTHR11274">
    <property type="entry name" value="RAD25/XP-B DNA REPAIR HELICASE"/>
    <property type="match status" value="1"/>
</dbReference>
<dbReference type="Gene3D" id="3.40.50.300">
    <property type="entry name" value="P-loop containing nucleotide triphosphate hydrolases"/>
    <property type="match status" value="2"/>
</dbReference>
<evidence type="ECO:0000313" key="7">
    <source>
        <dbReference type="EMBL" id="RMB01951.1"/>
    </source>
</evidence>
<dbReference type="RefSeq" id="WP_121940094.1">
    <property type="nucleotide sequence ID" value="NZ_REFR01000015.1"/>
</dbReference>
<feature type="domain" description="Helicase ATP-binding" evidence="5">
    <location>
        <begin position="244"/>
        <end position="409"/>
    </location>
</feature>
<dbReference type="PROSITE" id="PS51194">
    <property type="entry name" value="HELICASE_CTER"/>
    <property type="match status" value="1"/>
</dbReference>
<organism evidence="7 8">
    <name type="scientific">Eilatimonas milleporae</name>
    <dbReference type="NCBI Taxonomy" id="911205"/>
    <lineage>
        <taxon>Bacteria</taxon>
        <taxon>Pseudomonadati</taxon>
        <taxon>Pseudomonadota</taxon>
        <taxon>Alphaproteobacteria</taxon>
        <taxon>Kordiimonadales</taxon>
        <taxon>Kordiimonadaceae</taxon>
        <taxon>Eilatimonas</taxon>
    </lineage>
</organism>
<evidence type="ECO:0000313" key="8">
    <source>
        <dbReference type="Proteomes" id="UP000271227"/>
    </source>
</evidence>
<evidence type="ECO:0000256" key="3">
    <source>
        <dbReference type="ARBA" id="ARBA00022806"/>
    </source>
</evidence>
<dbReference type="InterPro" id="IPR025202">
    <property type="entry name" value="PLD-like_dom"/>
</dbReference>
<dbReference type="AlphaFoldDB" id="A0A3M0BWH9"/>
<sequence length="635" mass="72350">MSLREIEYQEDYRSGYNSIVDDFFRPSLASSQAYWRAVGYFSSSALESFGAPLGEFIKNGGHIRLVTSVELSHSDLEAIQNGAPKQDICAQRLERIIETDFADGLGGGTARLVRLLELGRLEIQIAVPKTGTGIYHEKIGVFFDGEDYVAFTGSSNESRNAFENNRECVDVYPSWSSAARAARKKAHFEELWERNDQGVDVYSFPDAARQQLIRVCGEWEAAYRQRKQDEKAKPNKWRHQDDALEEFLAAERGVLNMATGTGKTRTSLKILRSLYERDSIDTVIVSTDGNDLLDQWYAELLGVRKDIGAKVFRHYKSSREVEDFLLAPKNAILLVSRQPLASALRQLPALIGQRTLLIHDEVHGLGSPANRNRLNGLSDNVRYRLGLSATPEREYDDDGNAFLLEHVGPELMRFELDDAIRREILAPFDYFPLSYDLTAEDRQRVRDVYKRQAARAAAGNPMSDEEVWIEIARVYKTSRAKLPMFDTFIRENQHLLERCIVFVETQEYGDEVLEIIHKYRSDFHTYFSGEESETLKRFARGELECLITCHRVSEGIDIRSLNSVILFSSARARLETIQRMGRCLRTDPDNPEKTASIVDFIRHSDEDGEQNADEERAEWLTNLSKVRAGETPSDD</sequence>
<protein>
    <submittedName>
        <fullName evidence="7">Superfamily II DNA or RNA helicase</fullName>
    </submittedName>
</protein>
<name>A0A3M0BWH9_9PROT</name>
<dbReference type="Gene3D" id="3.30.870.10">
    <property type="entry name" value="Endonuclease Chain A"/>
    <property type="match status" value="1"/>
</dbReference>
<dbReference type="InterPro" id="IPR027417">
    <property type="entry name" value="P-loop_NTPase"/>
</dbReference>
<keyword evidence="3 7" id="KW-0347">Helicase</keyword>
<dbReference type="GO" id="GO:0005524">
    <property type="term" value="F:ATP binding"/>
    <property type="evidence" value="ECO:0007669"/>
    <property type="project" value="UniProtKB-KW"/>
</dbReference>
<dbReference type="GO" id="GO:0016787">
    <property type="term" value="F:hydrolase activity"/>
    <property type="evidence" value="ECO:0007669"/>
    <property type="project" value="UniProtKB-KW"/>
</dbReference>
<dbReference type="PANTHER" id="PTHR11274:SF0">
    <property type="entry name" value="GENERAL TRANSCRIPTION AND DNA REPAIR FACTOR IIH HELICASE SUBUNIT XPB"/>
    <property type="match status" value="1"/>
</dbReference>
<gene>
    <name evidence="7" type="ORF">BXY39_3461</name>
</gene>
<evidence type="ECO:0000256" key="2">
    <source>
        <dbReference type="ARBA" id="ARBA00022801"/>
    </source>
</evidence>
<keyword evidence="8" id="KW-1185">Reference proteome</keyword>
<proteinExistence type="predicted"/>
<dbReference type="GO" id="GO:0004386">
    <property type="term" value="F:helicase activity"/>
    <property type="evidence" value="ECO:0007669"/>
    <property type="project" value="UniProtKB-KW"/>
</dbReference>
<evidence type="ECO:0000259" key="6">
    <source>
        <dbReference type="PROSITE" id="PS51194"/>
    </source>
</evidence>
<comment type="caution">
    <text evidence="7">The sequence shown here is derived from an EMBL/GenBank/DDBJ whole genome shotgun (WGS) entry which is preliminary data.</text>
</comment>
<reference evidence="7 8" key="1">
    <citation type="submission" date="2018-10" db="EMBL/GenBank/DDBJ databases">
        <title>Genomic Encyclopedia of Archaeal and Bacterial Type Strains, Phase II (KMG-II): from individual species to whole genera.</title>
        <authorList>
            <person name="Goeker M."/>
        </authorList>
    </citation>
    <scope>NUCLEOTIDE SEQUENCE [LARGE SCALE GENOMIC DNA]</scope>
    <source>
        <strain evidence="7 8">DSM 25217</strain>
    </source>
</reference>
<accession>A0A3M0BWH9</accession>
<dbReference type="Pfam" id="PF00271">
    <property type="entry name" value="Helicase_C"/>
    <property type="match status" value="1"/>
</dbReference>
<keyword evidence="2" id="KW-0378">Hydrolase</keyword>
<feature type="domain" description="Helicase C-terminal" evidence="6">
    <location>
        <begin position="481"/>
        <end position="624"/>
    </location>
</feature>
<dbReference type="Pfam" id="PF04851">
    <property type="entry name" value="ResIII"/>
    <property type="match status" value="1"/>
</dbReference>
<dbReference type="PROSITE" id="PS51192">
    <property type="entry name" value="HELICASE_ATP_BIND_1"/>
    <property type="match status" value="1"/>
</dbReference>
<dbReference type="SUPFAM" id="SSF56024">
    <property type="entry name" value="Phospholipase D/nuclease"/>
    <property type="match status" value="1"/>
</dbReference>
<dbReference type="InterPro" id="IPR014001">
    <property type="entry name" value="Helicase_ATP-bd"/>
</dbReference>